<feature type="repeat" description="WD" evidence="3">
    <location>
        <begin position="751"/>
        <end position="792"/>
    </location>
</feature>
<keyword evidence="2" id="KW-0677">Repeat</keyword>
<comment type="caution">
    <text evidence="6">The sequence shown here is derived from an EMBL/GenBank/DDBJ whole genome shotgun (WGS) entry which is preliminary data.</text>
</comment>
<feature type="repeat" description="WD" evidence="3">
    <location>
        <begin position="625"/>
        <end position="666"/>
    </location>
</feature>
<dbReference type="EMBL" id="JAKWJU010000002">
    <property type="protein sequence ID" value="MCH6161501.1"/>
    <property type="molecule type" value="Genomic_DNA"/>
</dbReference>
<dbReference type="Gene3D" id="2.130.10.10">
    <property type="entry name" value="YVTN repeat-like/Quinoprotein amine dehydrogenase"/>
    <property type="match status" value="5"/>
</dbReference>
<dbReference type="InterPro" id="IPR036388">
    <property type="entry name" value="WH-like_DNA-bd_sf"/>
</dbReference>
<dbReference type="PROSITE" id="PS00678">
    <property type="entry name" value="WD_REPEATS_1"/>
    <property type="match status" value="5"/>
</dbReference>
<sequence>MGRWQRWLALTVLSLTTFALSVWLSDEMLPWNQETRVGTGTGAGAVLAALALTWGSTWATRPPSLDPPPLDTGGAWVVERPAEADEVVRALLRRPSGGSAANGTDVGLHGPGGFGKTTLAEVVCASPAVRKHFRGGIYPFTMGRDIRGSAAVAAKVNEVACLVTGDTTTFEDPQLAGRHLGRLLSRRPPTLLVIDDVWDPAQLRPFLHGGRHCARLVTTRVPSSLPEDAIRVRVDRMTPRQARRVLMWDLPSLPSDVADRLLRACGDWPLLLRLTNRILAADLEMGATPATSAAEVLGRLHAEGPAAVDPPPRDGSAPGEGGEPHPRAVRSTIEASVRLLPGDGAARFRELGVFAEDEHVPVALVTRLWQETAGLAPLDGRRLCHDMADLSLVVLRPSAGTLTLHDVVRDYLRGEWGAENLARLNTSLLDAVAAGLPAAEPLTAEEPGPGTAWWLADDPYISRHLIAHLLESGRPEQAEATAGDLRWVESRLAQNGPSAPYADLSLIPTERASARAGALARAAHLLAPTRPRHSLASVLHSRILHEPCWQGQVTRRRSELREPHLMGRWPLPDLLGDSLKRTLTGHTGRVASVVVAPDGTWLVSAGWDGTVRMWDARTGEELRTLTGHTNIVTSVAVSPDGEWIASTSWDDTVRLWDARTGEETGTLTGHTDTVTSVAVAPGGTWFATAGEDHTVKLWNVRTGRNFRTLGGHSDTVTSVVVSPGGDWIASASADRTVRMWDADSGRCRRTLTGHNATVTALAASPDGNRLVSAGEDRIVQIWDAGTGRYERTLTGHTAAVTGLAAAPGGSWLASTGQDHTARIWDLRTGQETRTLTGHTDTVTGVAVSPDGSWLATTGADRTVRVWNAGAGHRRQTLTMHNRRVSGLAVSPGGEWLATSDEDNAVRLWDTVDGRHLRALPGSGDRITALAVSPCGDWLATADIELAVRLWDTASGDHIRALTGHTERITGMAVAPGGEWLAVAGANRTVKLWDPETGRHLRTLAGHTDHITGLAISPDGEWIATGSYDRTVRLWNSATGQSRVFIRSADRVTGLAVAPDGGWIATVGEDHAVRLWDTGTGERIRTLTGHTDRVTGLAAAPSGSRLVSTSTDHTVRLWDTARGDCVAMTRADDDFRCCAWVPGQSAFAAGGKRGFYMFEVRQDDVTGGDGSGAGGGAS</sequence>
<evidence type="ECO:0000256" key="2">
    <source>
        <dbReference type="ARBA" id="ARBA00022737"/>
    </source>
</evidence>
<keyword evidence="1 3" id="KW-0853">WD repeat</keyword>
<evidence type="ECO:0000256" key="3">
    <source>
        <dbReference type="PROSITE-ProRule" id="PRU00221"/>
    </source>
</evidence>
<dbReference type="Pfam" id="PF00400">
    <property type="entry name" value="WD40"/>
    <property type="match status" value="8"/>
</dbReference>
<dbReference type="PRINTS" id="PR00364">
    <property type="entry name" value="DISEASERSIST"/>
</dbReference>
<feature type="repeat" description="WD" evidence="3">
    <location>
        <begin position="835"/>
        <end position="876"/>
    </location>
</feature>
<feature type="repeat" description="WD" evidence="3">
    <location>
        <begin position="667"/>
        <end position="708"/>
    </location>
</feature>
<feature type="repeat" description="WD" evidence="3">
    <location>
        <begin position="583"/>
        <end position="624"/>
    </location>
</feature>
<feature type="domain" description="NB-ARC" evidence="5">
    <location>
        <begin position="105"/>
        <end position="220"/>
    </location>
</feature>
<dbReference type="InterPro" id="IPR020472">
    <property type="entry name" value="WD40_PAC1"/>
</dbReference>
<name>A0ABS9SYY3_9ACTN</name>
<dbReference type="CDD" id="cd00200">
    <property type="entry name" value="WD40"/>
    <property type="match status" value="2"/>
</dbReference>
<dbReference type="SUPFAM" id="SSF52540">
    <property type="entry name" value="P-loop containing nucleoside triphosphate hydrolases"/>
    <property type="match status" value="1"/>
</dbReference>
<dbReference type="SMART" id="SM00320">
    <property type="entry name" value="WD40"/>
    <property type="match status" value="14"/>
</dbReference>
<dbReference type="RefSeq" id="WP_241059982.1">
    <property type="nucleotide sequence ID" value="NZ_JAKWJU010000002.1"/>
</dbReference>
<proteinExistence type="predicted"/>
<keyword evidence="7" id="KW-1185">Reference proteome</keyword>
<dbReference type="Gene3D" id="3.40.50.300">
    <property type="entry name" value="P-loop containing nucleotide triphosphate hydrolases"/>
    <property type="match status" value="1"/>
</dbReference>
<protein>
    <submittedName>
        <fullName evidence="6">NB-ARC domain-containing protein</fullName>
    </submittedName>
</protein>
<feature type="repeat" description="WD" evidence="3">
    <location>
        <begin position="919"/>
        <end position="960"/>
    </location>
</feature>
<reference evidence="6" key="2">
    <citation type="journal article" date="2023" name="Int. J. Syst. Evol. Microbiol.">
        <title>Streptomyces marispadix sp. nov., isolated from marine beach sediment of the Northern Coast of Portugal.</title>
        <authorList>
            <person name="dos Santos J.D.N."/>
            <person name="Vitorino I.R."/>
            <person name="Kallscheuer N."/>
            <person name="Srivastava A."/>
            <person name="Krautwurst S."/>
            <person name="Marz M."/>
            <person name="Jogler C."/>
            <person name="Lobo Da Cunha A."/>
            <person name="Catita J."/>
            <person name="Goncalves H."/>
            <person name="Gonzalez I."/>
            <person name="Reyes F."/>
            <person name="Lage O.M."/>
        </authorList>
    </citation>
    <scope>NUCLEOTIDE SEQUENCE</scope>
    <source>
        <strain evidence="6">M600PL45_2</strain>
    </source>
</reference>
<dbReference type="Gene3D" id="1.10.10.10">
    <property type="entry name" value="Winged helix-like DNA-binding domain superfamily/Winged helix DNA-binding domain"/>
    <property type="match status" value="1"/>
</dbReference>
<reference evidence="6" key="1">
    <citation type="submission" date="2022-03" db="EMBL/GenBank/DDBJ databases">
        <authorList>
            <person name="Santos J.D.N."/>
            <person name="Kallscheuer N."/>
            <person name="Jogler C."/>
            <person name="Lage O.M."/>
        </authorList>
    </citation>
    <scope>NUCLEOTIDE SEQUENCE</scope>
    <source>
        <strain evidence="6">M600PL45_2</strain>
    </source>
</reference>
<dbReference type="Pfam" id="PF25173">
    <property type="entry name" value="Beta-prop_WDR3_1st"/>
    <property type="match status" value="1"/>
</dbReference>
<feature type="repeat" description="WD" evidence="3">
    <location>
        <begin position="793"/>
        <end position="834"/>
    </location>
</feature>
<feature type="region of interest" description="Disordered" evidence="4">
    <location>
        <begin position="303"/>
        <end position="328"/>
    </location>
</feature>
<evidence type="ECO:0000256" key="1">
    <source>
        <dbReference type="ARBA" id="ARBA00022574"/>
    </source>
</evidence>
<feature type="repeat" description="WD" evidence="3">
    <location>
        <begin position="961"/>
        <end position="1002"/>
    </location>
</feature>
<evidence type="ECO:0000259" key="5">
    <source>
        <dbReference type="Pfam" id="PF00931"/>
    </source>
</evidence>
<dbReference type="PANTHER" id="PTHR19879">
    <property type="entry name" value="TRANSCRIPTION INITIATION FACTOR TFIID"/>
    <property type="match status" value="1"/>
</dbReference>
<feature type="repeat" description="WD" evidence="3">
    <location>
        <begin position="1044"/>
        <end position="1085"/>
    </location>
</feature>
<dbReference type="InterPro" id="IPR015943">
    <property type="entry name" value="WD40/YVTN_repeat-like_dom_sf"/>
</dbReference>
<accession>A0ABS9SYY3</accession>
<organism evidence="6 7">
    <name type="scientific">Streptomyces marispadix</name>
    <dbReference type="NCBI Taxonomy" id="2922868"/>
    <lineage>
        <taxon>Bacteria</taxon>
        <taxon>Bacillati</taxon>
        <taxon>Actinomycetota</taxon>
        <taxon>Actinomycetes</taxon>
        <taxon>Kitasatosporales</taxon>
        <taxon>Streptomycetaceae</taxon>
        <taxon>Streptomyces</taxon>
    </lineage>
</organism>
<dbReference type="Pfam" id="PF00931">
    <property type="entry name" value="NB-ARC"/>
    <property type="match status" value="1"/>
</dbReference>
<feature type="repeat" description="WD" evidence="3">
    <location>
        <begin position="709"/>
        <end position="750"/>
    </location>
</feature>
<feature type="repeat" description="WD" evidence="3">
    <location>
        <begin position="1003"/>
        <end position="1044"/>
    </location>
</feature>
<dbReference type="InterPro" id="IPR019775">
    <property type="entry name" value="WD40_repeat_CS"/>
</dbReference>
<gene>
    <name evidence="6" type="ORF">MMA15_14190</name>
</gene>
<dbReference type="InterPro" id="IPR002182">
    <property type="entry name" value="NB-ARC"/>
</dbReference>
<dbReference type="SUPFAM" id="SSF50978">
    <property type="entry name" value="WD40 repeat-like"/>
    <property type="match status" value="2"/>
</dbReference>
<dbReference type="InterPro" id="IPR036322">
    <property type="entry name" value="WD40_repeat_dom_sf"/>
</dbReference>
<dbReference type="PROSITE" id="PS50082">
    <property type="entry name" value="WD_REPEATS_2"/>
    <property type="match status" value="13"/>
</dbReference>
<feature type="repeat" description="WD" evidence="3">
    <location>
        <begin position="1086"/>
        <end position="1127"/>
    </location>
</feature>
<dbReference type="PANTHER" id="PTHR19879:SF9">
    <property type="entry name" value="TRANSCRIPTION INITIATION FACTOR TFIID SUBUNIT 5"/>
    <property type="match status" value="1"/>
</dbReference>
<evidence type="ECO:0000313" key="6">
    <source>
        <dbReference type="EMBL" id="MCH6161501.1"/>
    </source>
</evidence>
<dbReference type="InterPro" id="IPR027417">
    <property type="entry name" value="P-loop_NTPase"/>
</dbReference>
<evidence type="ECO:0000313" key="7">
    <source>
        <dbReference type="Proteomes" id="UP001166784"/>
    </source>
</evidence>
<feature type="repeat" description="WD" evidence="3">
    <location>
        <begin position="877"/>
        <end position="918"/>
    </location>
</feature>
<evidence type="ECO:0000256" key="4">
    <source>
        <dbReference type="SAM" id="MobiDB-lite"/>
    </source>
</evidence>
<dbReference type="PRINTS" id="PR00320">
    <property type="entry name" value="GPROTEINBRPT"/>
</dbReference>
<dbReference type="Proteomes" id="UP001166784">
    <property type="component" value="Unassembled WGS sequence"/>
</dbReference>
<dbReference type="PROSITE" id="PS50294">
    <property type="entry name" value="WD_REPEATS_REGION"/>
    <property type="match status" value="12"/>
</dbReference>
<dbReference type="InterPro" id="IPR001680">
    <property type="entry name" value="WD40_rpt"/>
</dbReference>